<accession>A0A0K1HNN3</accession>
<protein>
    <recommendedName>
        <fullName evidence="11">NADH-ubiquinone oxidoreductase 75 kDa subunit</fullName>
    </recommendedName>
</protein>
<dbReference type="GO" id="GO:0016651">
    <property type="term" value="F:oxidoreductase activity, acting on NAD(P)H"/>
    <property type="evidence" value="ECO:0007669"/>
    <property type="project" value="InterPro"/>
</dbReference>
<dbReference type="Pfam" id="PF10588">
    <property type="entry name" value="NADH-G_4Fe-4S_3"/>
    <property type="match status" value="1"/>
</dbReference>
<keyword evidence="5" id="KW-1278">Translocase</keyword>
<comment type="cofactor">
    <cofactor evidence="9">
        <name>[2Fe-2S] cluster</name>
        <dbReference type="ChEBI" id="CHEBI:190135"/>
    </cofactor>
</comment>
<evidence type="ECO:0000256" key="11">
    <source>
        <dbReference type="ARBA" id="ARBA00073002"/>
    </source>
</evidence>
<geneLocation type="mitochondrion" evidence="14"/>
<dbReference type="PROSITE" id="PS00641">
    <property type="entry name" value="COMPLEX1_75K_1"/>
    <property type="match status" value="1"/>
</dbReference>
<dbReference type="SUPFAM" id="SSF54292">
    <property type="entry name" value="2Fe-2S ferredoxin-like"/>
    <property type="match status" value="1"/>
</dbReference>
<dbReference type="FunFam" id="3.30.70.20:FF:000002">
    <property type="entry name" value="NADH-ubiquinone oxidoreductase 75 kDa subunit"/>
    <property type="match status" value="1"/>
</dbReference>
<dbReference type="InterPro" id="IPR054351">
    <property type="entry name" value="NADH_UbQ_OxRdtase_ferredoxin"/>
</dbReference>
<keyword evidence="14" id="KW-0496">Mitochondrion</keyword>
<keyword evidence="4" id="KW-0479">Metal-binding</keyword>
<dbReference type="Pfam" id="PF22151">
    <property type="entry name" value="Fer4_NDSU1"/>
    <property type="match status" value="1"/>
</dbReference>
<evidence type="ECO:0000313" key="14">
    <source>
        <dbReference type="EMBL" id="AKT93775.1"/>
    </source>
</evidence>
<keyword evidence="7" id="KW-0411">Iron-sulfur</keyword>
<dbReference type="PANTHER" id="PTHR43105:SF13">
    <property type="entry name" value="NADH-UBIQUINONE OXIDOREDUCTASE 75 KDA SUBUNIT, MITOCHONDRIAL"/>
    <property type="match status" value="1"/>
</dbReference>
<keyword evidence="6" id="KW-0408">Iron</keyword>
<dbReference type="SMART" id="SM00929">
    <property type="entry name" value="NADH-G_4Fe-4S_3"/>
    <property type="match status" value="1"/>
</dbReference>
<evidence type="ECO:0000256" key="7">
    <source>
        <dbReference type="ARBA" id="ARBA00023014"/>
    </source>
</evidence>
<dbReference type="PROSITE" id="PS51839">
    <property type="entry name" value="4FE4S_HC3"/>
    <property type="match status" value="1"/>
</dbReference>
<evidence type="ECO:0000256" key="4">
    <source>
        <dbReference type="ARBA" id="ARBA00022723"/>
    </source>
</evidence>
<dbReference type="SUPFAM" id="SSF54862">
    <property type="entry name" value="4Fe-4S ferredoxins"/>
    <property type="match status" value="1"/>
</dbReference>
<proteinExistence type="inferred from homology"/>
<dbReference type="InterPro" id="IPR036010">
    <property type="entry name" value="2Fe-2S_ferredoxin-like_sf"/>
</dbReference>
<dbReference type="EMBL" id="KT175738">
    <property type="protein sequence ID" value="AKT93775.1"/>
    <property type="molecule type" value="Genomic_DNA"/>
</dbReference>
<dbReference type="PROSITE" id="PS00642">
    <property type="entry name" value="COMPLEX1_75K_2"/>
    <property type="match status" value="1"/>
</dbReference>
<evidence type="ECO:0000256" key="8">
    <source>
        <dbReference type="ARBA" id="ARBA00023027"/>
    </source>
</evidence>
<feature type="domain" description="4Fe-4S His(Cys)3-ligated-type" evidence="13">
    <location>
        <begin position="82"/>
        <end position="121"/>
    </location>
</feature>
<gene>
    <name evidence="14" type="primary">nad11</name>
</gene>
<keyword evidence="3" id="KW-0004">4Fe-4S</keyword>
<dbReference type="Pfam" id="PF22117">
    <property type="entry name" value="Fer4_Nqo3"/>
    <property type="match status" value="1"/>
</dbReference>
<dbReference type="Gene3D" id="3.30.70.20">
    <property type="match status" value="1"/>
</dbReference>
<evidence type="ECO:0000256" key="1">
    <source>
        <dbReference type="ARBA" id="ARBA00001966"/>
    </source>
</evidence>
<dbReference type="PROSITE" id="PS00643">
    <property type="entry name" value="COMPLEX1_75K_3"/>
    <property type="match status" value="1"/>
</dbReference>
<comment type="function">
    <text evidence="10">Core subunit of the mitochondrial membrane respiratory chain NADH dehydrogenase (Complex I) that is believed to belong to the minimal assembly required for catalysis. Complex I functions in the transfer of electrons from NADH to the respiratory chain. The immediate electron acceptor for the enzyme is believed to be ubiquinone. This is the largest subunit of complex I and it is a component of the iron-sulfur (IP) fragment of the enzyme. It may form part of the active site crevice where NADH is oxidized.</text>
</comment>
<dbReference type="GO" id="GO:0046872">
    <property type="term" value="F:metal ion binding"/>
    <property type="evidence" value="ECO:0007669"/>
    <property type="project" value="UniProtKB-KW"/>
</dbReference>
<dbReference type="NCBIfam" id="TIGR01973">
    <property type="entry name" value="NuoG"/>
    <property type="match status" value="1"/>
</dbReference>
<evidence type="ECO:0000256" key="2">
    <source>
        <dbReference type="ARBA" id="ARBA00005404"/>
    </source>
</evidence>
<evidence type="ECO:0000256" key="5">
    <source>
        <dbReference type="ARBA" id="ARBA00022967"/>
    </source>
</evidence>
<dbReference type="FunFam" id="3.10.20.740:FF:000001">
    <property type="entry name" value="NADH-quinone oxidoreductase subunit G"/>
    <property type="match status" value="1"/>
</dbReference>
<dbReference type="InterPro" id="IPR019574">
    <property type="entry name" value="NADH_UbQ_OxRdtase_Gsu_4Fe4S-bd"/>
</dbReference>
<dbReference type="GO" id="GO:0016020">
    <property type="term" value="C:membrane"/>
    <property type="evidence" value="ECO:0007669"/>
    <property type="project" value="InterPro"/>
</dbReference>
<evidence type="ECO:0000256" key="9">
    <source>
        <dbReference type="ARBA" id="ARBA00034078"/>
    </source>
</evidence>
<dbReference type="InterPro" id="IPR006656">
    <property type="entry name" value="Mopterin_OxRdtase"/>
</dbReference>
<dbReference type="InterPro" id="IPR006963">
    <property type="entry name" value="Mopterin_OxRdtase_4Fe-4S_dom"/>
</dbReference>
<dbReference type="PANTHER" id="PTHR43105">
    <property type="entry name" value="RESPIRATORY NITRATE REDUCTASE"/>
    <property type="match status" value="1"/>
</dbReference>
<evidence type="ECO:0000259" key="12">
    <source>
        <dbReference type="PROSITE" id="PS51669"/>
    </source>
</evidence>
<evidence type="ECO:0000256" key="3">
    <source>
        <dbReference type="ARBA" id="ARBA00022485"/>
    </source>
</evidence>
<dbReference type="GO" id="GO:0042773">
    <property type="term" value="P:ATP synthesis coupled electron transport"/>
    <property type="evidence" value="ECO:0007669"/>
    <property type="project" value="InterPro"/>
</dbReference>
<dbReference type="GO" id="GO:0008137">
    <property type="term" value="F:NADH dehydrogenase (ubiquinone) activity"/>
    <property type="evidence" value="ECO:0007669"/>
    <property type="project" value="InterPro"/>
</dbReference>
<organism evidence="14">
    <name type="scientific">Balamuthia mandrillaris</name>
    <dbReference type="NCBI Taxonomy" id="66527"/>
    <lineage>
        <taxon>Eukaryota</taxon>
        <taxon>Amoebozoa</taxon>
        <taxon>Discosea</taxon>
        <taxon>Longamoebia</taxon>
        <taxon>Centramoebida</taxon>
        <taxon>Balamuthiidae</taxon>
        <taxon>Balamuthia</taxon>
    </lineage>
</organism>
<dbReference type="Pfam" id="PF13510">
    <property type="entry name" value="Fer2_4"/>
    <property type="match status" value="1"/>
</dbReference>
<dbReference type="GO" id="GO:0051539">
    <property type="term" value="F:4 iron, 4 sulfur cluster binding"/>
    <property type="evidence" value="ECO:0007669"/>
    <property type="project" value="UniProtKB-KW"/>
</dbReference>
<dbReference type="Pfam" id="PF00384">
    <property type="entry name" value="Molybdopterin"/>
    <property type="match status" value="1"/>
</dbReference>
<dbReference type="InterPro" id="IPR010228">
    <property type="entry name" value="NADH_UbQ_OxRdtase_Gsu"/>
</dbReference>
<sequence>MLMRFSLNDYEYQVSDSWALFNSIQVCSMKGVIIPRFCYYSKLSIAGNCRMCSIEEEESPKLVASCAMPLADNMLIYTNSLRVRKSREGVLEFLLANHPLDCPICDQGGECDLQDQSMIFGGDRGRFYDFKRSVENKNCGPLIKTIMNRCIHCTRCVRFATEVAGISALGLTGRGASMQVGFYIQKLFASEISGNVIDLCPVGASTSKPYAFTARPWELRSVFTVDPLDSLCSAIRVDVRGTSIARILPRTNSVLNLDWISDKIRFFYDGLYRQRIASPFVKVSGFFVPLSWRNTFGVLKKMLASFRDQLVFTKKSFFFFSAFSGPSESLEVCFSVRNFLQFFSSNQLSQCYDACLSFWPSSLFANIEFADLLYFDNSNIRYQSPVLNILFRNSYLKNNTLAVYSGSTPFNNYFYKHAGNEAYTRFKVVRGKYWVSSLFQLFEFPLMLSASLFVSTFLNSNLYQFSVWEGRNTYASSVSVLHNQFLNVTMPSMRLGENIFSLQYYLNCQPVETKSPLAISVYHGHHGDRHLELTADVLLPSTTFVETNALFVNICGVVQRANCIFHLDKFRHARSSWKIFRAMLSVAGGCSVWSSFSSLVRSLWYEFPLYAVDYQYLGLRPKISRLPNLPLNHGVFSPYKGDTLSKNSKVLSLCHLFLRSNLNVLC</sequence>
<evidence type="ECO:0000256" key="6">
    <source>
        <dbReference type="ARBA" id="ARBA00023004"/>
    </source>
</evidence>
<evidence type="ECO:0000259" key="13">
    <source>
        <dbReference type="PROSITE" id="PS51839"/>
    </source>
</evidence>
<comment type="cofactor">
    <cofactor evidence="1">
        <name>[4Fe-4S] cluster</name>
        <dbReference type="ChEBI" id="CHEBI:49883"/>
    </cofactor>
</comment>
<comment type="similarity">
    <text evidence="2">Belongs to the complex I 75 kDa subunit family.</text>
</comment>
<feature type="domain" description="4Fe-4S Mo/W bis-MGD-type" evidence="12">
    <location>
        <begin position="219"/>
        <end position="275"/>
    </location>
</feature>
<dbReference type="SUPFAM" id="SSF53706">
    <property type="entry name" value="Formate dehydrogenase/DMSO reductase, domains 1-3"/>
    <property type="match status" value="1"/>
</dbReference>
<name>A0A0K1HNN3_9EUKA</name>
<evidence type="ECO:0000256" key="10">
    <source>
        <dbReference type="ARBA" id="ARBA00054960"/>
    </source>
</evidence>
<dbReference type="AlphaFoldDB" id="A0A0K1HNN3"/>
<dbReference type="Gene3D" id="3.10.20.740">
    <property type="match status" value="1"/>
</dbReference>
<dbReference type="InterPro" id="IPR000283">
    <property type="entry name" value="NADH_UbQ_OxRdtase_75kDa_su_CS"/>
</dbReference>
<reference evidence="14" key="1">
    <citation type="journal article" date="2015" name="Genome Med.">
        <title>Clinical metagenomic identification of Balamuthia mandrillaris encephalitis and assembly of the draft genome: the continuing case for reference genome sequencing.</title>
        <authorList>
            <person name="Greninger A.L."/>
            <person name="Messacar K."/>
            <person name="Dunnebacke T."/>
            <person name="Naccache S.N."/>
            <person name="Federman S."/>
            <person name="Bouquet J."/>
            <person name="Mirsky D."/>
            <person name="Nomura Y."/>
            <person name="Yagi S."/>
            <person name="Glaser C."/>
            <person name="Vollmer M."/>
            <person name="Press C.A."/>
            <person name="Klenschmidt-DeMasters B.K."/>
            <person name="Dominguez S.R."/>
            <person name="Chiu C.Y."/>
        </authorList>
    </citation>
    <scope>NUCLEOTIDE SEQUENCE</scope>
    <source>
        <strain evidence="14">V188</strain>
    </source>
</reference>
<dbReference type="InterPro" id="IPR050123">
    <property type="entry name" value="Prok_molybdopt-oxidoreductase"/>
</dbReference>
<dbReference type="PROSITE" id="PS51669">
    <property type="entry name" value="4FE4S_MOW_BIS_MGD"/>
    <property type="match status" value="1"/>
</dbReference>
<keyword evidence="8" id="KW-0520">NAD</keyword>